<accession>A0AAV0T3A5</accession>
<evidence type="ECO:0000256" key="1">
    <source>
        <dbReference type="ARBA" id="ARBA00004141"/>
    </source>
</evidence>
<feature type="domain" description="ABC transmembrane type-1" evidence="6">
    <location>
        <begin position="25"/>
        <end position="180"/>
    </location>
</feature>
<evidence type="ECO:0000259" key="6">
    <source>
        <dbReference type="PROSITE" id="PS50929"/>
    </source>
</evidence>
<dbReference type="GO" id="GO:0090374">
    <property type="term" value="P:oligopeptide export from mitochondrion"/>
    <property type="evidence" value="ECO:0007669"/>
    <property type="project" value="TreeGrafter"/>
</dbReference>
<dbReference type="InterPro" id="IPR039421">
    <property type="entry name" value="Type_1_exporter"/>
</dbReference>
<dbReference type="PANTHER" id="PTHR43394">
    <property type="entry name" value="ATP-DEPENDENT PERMEASE MDL1, MITOCHONDRIAL"/>
    <property type="match status" value="1"/>
</dbReference>
<dbReference type="InterPro" id="IPR036640">
    <property type="entry name" value="ABC1_TM_sf"/>
</dbReference>
<dbReference type="InterPro" id="IPR011527">
    <property type="entry name" value="ABC1_TM_dom"/>
</dbReference>
<protein>
    <recommendedName>
        <fullName evidence="6">ABC transmembrane type-1 domain-containing protein</fullName>
    </recommendedName>
</protein>
<dbReference type="GO" id="GO:0005743">
    <property type="term" value="C:mitochondrial inner membrane"/>
    <property type="evidence" value="ECO:0007669"/>
    <property type="project" value="TreeGrafter"/>
</dbReference>
<evidence type="ECO:0000256" key="2">
    <source>
        <dbReference type="ARBA" id="ARBA00022692"/>
    </source>
</evidence>
<evidence type="ECO:0000256" key="3">
    <source>
        <dbReference type="ARBA" id="ARBA00022989"/>
    </source>
</evidence>
<feature type="transmembrane region" description="Helical" evidence="5">
    <location>
        <begin position="24"/>
        <end position="45"/>
    </location>
</feature>
<dbReference type="PANTHER" id="PTHR43394:SF1">
    <property type="entry name" value="ATP-BINDING CASSETTE SUB-FAMILY B MEMBER 10, MITOCHONDRIAL"/>
    <property type="match status" value="1"/>
</dbReference>
<dbReference type="GO" id="GO:0005524">
    <property type="term" value="F:ATP binding"/>
    <property type="evidence" value="ECO:0007669"/>
    <property type="project" value="InterPro"/>
</dbReference>
<dbReference type="Pfam" id="PF00664">
    <property type="entry name" value="ABC_membrane"/>
    <property type="match status" value="1"/>
</dbReference>
<dbReference type="SUPFAM" id="SSF90123">
    <property type="entry name" value="ABC transporter transmembrane region"/>
    <property type="match status" value="1"/>
</dbReference>
<gene>
    <name evidence="7" type="ORF">PDE001_LOCUS904</name>
</gene>
<organism evidence="7 8">
    <name type="scientific">Peronospora destructor</name>
    <dbReference type="NCBI Taxonomy" id="86335"/>
    <lineage>
        <taxon>Eukaryota</taxon>
        <taxon>Sar</taxon>
        <taxon>Stramenopiles</taxon>
        <taxon>Oomycota</taxon>
        <taxon>Peronosporomycetes</taxon>
        <taxon>Peronosporales</taxon>
        <taxon>Peronosporaceae</taxon>
        <taxon>Peronospora</taxon>
    </lineage>
</organism>
<dbReference type="Gene3D" id="1.20.1560.10">
    <property type="entry name" value="ABC transporter type 1, transmembrane domain"/>
    <property type="match status" value="1"/>
</dbReference>
<evidence type="ECO:0000256" key="4">
    <source>
        <dbReference type="ARBA" id="ARBA00023136"/>
    </source>
</evidence>
<comment type="caution">
    <text evidence="7">The sequence shown here is derived from an EMBL/GenBank/DDBJ whole genome shotgun (WGS) entry which is preliminary data.</text>
</comment>
<keyword evidence="8" id="KW-1185">Reference proteome</keyword>
<evidence type="ECO:0000313" key="7">
    <source>
        <dbReference type="EMBL" id="CAI5713085.1"/>
    </source>
</evidence>
<dbReference type="GO" id="GO:0015421">
    <property type="term" value="F:ABC-type oligopeptide transporter activity"/>
    <property type="evidence" value="ECO:0007669"/>
    <property type="project" value="TreeGrafter"/>
</dbReference>
<comment type="subcellular location">
    <subcellularLocation>
        <location evidence="1">Membrane</location>
        <topology evidence="1">Multi-pass membrane protein</topology>
    </subcellularLocation>
</comment>
<evidence type="ECO:0000313" key="8">
    <source>
        <dbReference type="Proteomes" id="UP001162029"/>
    </source>
</evidence>
<dbReference type="AlphaFoldDB" id="A0AAV0T3A5"/>
<keyword evidence="3 5" id="KW-1133">Transmembrane helix</keyword>
<evidence type="ECO:0000256" key="5">
    <source>
        <dbReference type="SAM" id="Phobius"/>
    </source>
</evidence>
<sequence>MQVPGAKKEVKRLLSLYKPEKKPLAISISALGVSTFITMCVPYGMGKVIDVVTTSSATAMSLPTVVTLLGGLFAAGSIANIIRVDTSNMIGEGITNGLRQDTYASILRQELGFFDSSRTGELLNRLSADTTLIGKVLSDNVAGGLRSFGQALGSITMIFVTCPQLAVIMLSVVPLLHLVQ</sequence>
<feature type="transmembrane region" description="Helical" evidence="5">
    <location>
        <begin position="155"/>
        <end position="179"/>
    </location>
</feature>
<dbReference type="PROSITE" id="PS50929">
    <property type="entry name" value="ABC_TM1F"/>
    <property type="match status" value="1"/>
</dbReference>
<dbReference type="EMBL" id="CANTFM010000141">
    <property type="protein sequence ID" value="CAI5713085.1"/>
    <property type="molecule type" value="Genomic_DNA"/>
</dbReference>
<feature type="transmembrane region" description="Helical" evidence="5">
    <location>
        <begin position="57"/>
        <end position="82"/>
    </location>
</feature>
<reference evidence="7" key="1">
    <citation type="submission" date="2022-12" db="EMBL/GenBank/DDBJ databases">
        <authorList>
            <person name="Webb A."/>
        </authorList>
    </citation>
    <scope>NUCLEOTIDE SEQUENCE</scope>
    <source>
        <strain evidence="7">Pd1</strain>
    </source>
</reference>
<dbReference type="Proteomes" id="UP001162029">
    <property type="component" value="Unassembled WGS sequence"/>
</dbReference>
<keyword evidence="2 5" id="KW-0812">Transmembrane</keyword>
<proteinExistence type="predicted"/>
<name>A0AAV0T3A5_9STRA</name>
<keyword evidence="4 5" id="KW-0472">Membrane</keyword>